<dbReference type="InterPro" id="IPR015943">
    <property type="entry name" value="WD40/YVTN_repeat-like_dom_sf"/>
</dbReference>
<comment type="caution">
    <text evidence="2">The sequence shown here is derived from an EMBL/GenBank/DDBJ whole genome shotgun (WGS) entry which is preliminary data.</text>
</comment>
<protein>
    <submittedName>
        <fullName evidence="2">Cytochrome D1 domain-containing protein</fullName>
    </submittedName>
</protein>
<keyword evidence="3" id="KW-1185">Reference proteome</keyword>
<dbReference type="InterPro" id="IPR051200">
    <property type="entry name" value="Host-pathogen_enzymatic-act"/>
</dbReference>
<dbReference type="PROSITE" id="PS51257">
    <property type="entry name" value="PROKAR_LIPOPROTEIN"/>
    <property type="match status" value="1"/>
</dbReference>
<dbReference type="SUPFAM" id="SSF51004">
    <property type="entry name" value="C-terminal (heme d1) domain of cytochrome cd1-nitrite reductase"/>
    <property type="match status" value="1"/>
</dbReference>
<dbReference type="InterPro" id="IPR011048">
    <property type="entry name" value="Haem_d1_sf"/>
</dbReference>
<proteinExistence type="predicted"/>
<dbReference type="PANTHER" id="PTHR47197">
    <property type="entry name" value="PROTEIN NIRF"/>
    <property type="match status" value="1"/>
</dbReference>
<feature type="chain" id="PRO_5046160255" evidence="1">
    <location>
        <begin position="28"/>
        <end position="414"/>
    </location>
</feature>
<dbReference type="EMBL" id="JBAJEX010000024">
    <property type="protein sequence ID" value="MEO1768092.1"/>
    <property type="molecule type" value="Genomic_DNA"/>
</dbReference>
<dbReference type="PANTHER" id="PTHR47197:SF3">
    <property type="entry name" value="DIHYDRO-HEME D1 DEHYDROGENASE"/>
    <property type="match status" value="1"/>
</dbReference>
<feature type="signal peptide" evidence="1">
    <location>
        <begin position="1"/>
        <end position="27"/>
    </location>
</feature>
<keyword evidence="1" id="KW-0732">Signal</keyword>
<reference evidence="2 3" key="1">
    <citation type="submission" date="2024-02" db="EMBL/GenBank/DDBJ databases">
        <title>New thermophilic sulfur-oxidizing bacteria from a hot springs of the Uzon caldera (Kamchatka, Russia).</title>
        <authorList>
            <person name="Dukat A.M."/>
            <person name="Elcheninov A.G."/>
            <person name="Frolov E.N."/>
        </authorList>
    </citation>
    <scope>NUCLEOTIDE SEQUENCE [LARGE SCALE GENOMIC DNA]</scope>
    <source>
        <strain evidence="2 3">AK1</strain>
    </source>
</reference>
<evidence type="ECO:0000313" key="2">
    <source>
        <dbReference type="EMBL" id="MEO1768092.1"/>
    </source>
</evidence>
<organism evidence="2 3">
    <name type="scientific">Thiobacter aerophilum</name>
    <dbReference type="NCBI Taxonomy" id="3121275"/>
    <lineage>
        <taxon>Bacteria</taxon>
        <taxon>Pseudomonadati</taxon>
        <taxon>Pseudomonadota</taxon>
        <taxon>Betaproteobacteria</taxon>
        <taxon>Burkholderiales</taxon>
        <taxon>Thiobacteraceae</taxon>
        <taxon>Thiobacter</taxon>
    </lineage>
</organism>
<name>A0ABV0EHF4_9BURK</name>
<gene>
    <name evidence="2" type="ORF">V6E02_12885</name>
</gene>
<accession>A0ABV0EHF4</accession>
<dbReference type="Proteomes" id="UP001482231">
    <property type="component" value="Unassembled WGS sequence"/>
</dbReference>
<sequence length="414" mass="44507">MHTKKKLIVTALVAAFALAGCATTASAPKRADVKWPNLIVHLHGGNGKAYLVDPATDSVVATLDTEKSAALGGTTPDGRKVYVGAEGEGKDTVTVIDLDKRAVVAKVKTGNRPKHPVVSPNGKLVMVNYWGLDDGKLRVAFIDTATDKVVKNVDLSVAGQAKGPTSMHNAWSYDSRYAFTVDRVDNHFVIIDTTDWSVKKIKMPSKPHYVAPSPDGKEVWVVVEGEDRDKNPPGGLVYSIGSFEEIAQIKMPLIGQGVIEGHHGNFSQDGKYFFILNRGPGGKLDGTEVAVFDAATKKFVTRTDTGSTGIGHTYNTPDGRYEVVTNYGNNLVSVIDNTQGFKVVKNLAVGKGRMGHIAFTPDGRYGYLSNAGDGNLHKLDMQTLTVVKEIKTGNAAGGSQVLNVWTNVFEELPR</sequence>
<evidence type="ECO:0000313" key="3">
    <source>
        <dbReference type="Proteomes" id="UP001482231"/>
    </source>
</evidence>
<dbReference type="Pfam" id="PF02239">
    <property type="entry name" value="Cytochrom_D1"/>
    <property type="match status" value="1"/>
</dbReference>
<dbReference type="RefSeq" id="WP_347309205.1">
    <property type="nucleotide sequence ID" value="NZ_JBAJEX010000024.1"/>
</dbReference>
<dbReference type="Gene3D" id="2.130.10.10">
    <property type="entry name" value="YVTN repeat-like/Quinoprotein amine dehydrogenase"/>
    <property type="match status" value="3"/>
</dbReference>
<evidence type="ECO:0000256" key="1">
    <source>
        <dbReference type="SAM" id="SignalP"/>
    </source>
</evidence>